<name>S9QJV9_CYSF2</name>
<keyword evidence="1" id="KW-1133">Transmembrane helix</keyword>
<accession>S9QJV9</accession>
<protein>
    <submittedName>
        <fullName evidence="2">Uncharacterized protein</fullName>
    </submittedName>
</protein>
<comment type="caution">
    <text evidence="2">The sequence shown here is derived from an EMBL/GenBank/DDBJ whole genome shotgun (WGS) entry which is preliminary data.</text>
</comment>
<feature type="transmembrane region" description="Helical" evidence="1">
    <location>
        <begin position="156"/>
        <end position="176"/>
    </location>
</feature>
<keyword evidence="3" id="KW-1185">Reference proteome</keyword>
<organism evidence="2 3">
    <name type="scientific">Cystobacter fuscus (strain ATCC 25194 / DSM 2262 / NBRC 100088 / M29)</name>
    <dbReference type="NCBI Taxonomy" id="1242864"/>
    <lineage>
        <taxon>Bacteria</taxon>
        <taxon>Pseudomonadati</taxon>
        <taxon>Myxococcota</taxon>
        <taxon>Myxococcia</taxon>
        <taxon>Myxococcales</taxon>
        <taxon>Cystobacterineae</taxon>
        <taxon>Archangiaceae</taxon>
        <taxon>Cystobacter</taxon>
    </lineage>
</organism>
<reference evidence="2" key="1">
    <citation type="submission" date="2013-05" db="EMBL/GenBank/DDBJ databases">
        <title>Genome assembly of Cystobacter fuscus DSM 2262.</title>
        <authorList>
            <person name="Sharma G."/>
            <person name="Khatri I."/>
            <person name="Kaur C."/>
            <person name="Mayilraj S."/>
            <person name="Subramanian S."/>
        </authorList>
    </citation>
    <scope>NUCLEOTIDE SEQUENCE [LARGE SCALE GENOMIC DNA]</scope>
    <source>
        <strain evidence="2">DSM 2262</strain>
    </source>
</reference>
<evidence type="ECO:0000313" key="2">
    <source>
        <dbReference type="EMBL" id="EPX56763.1"/>
    </source>
</evidence>
<feature type="transmembrane region" description="Helical" evidence="1">
    <location>
        <begin position="129"/>
        <end position="150"/>
    </location>
</feature>
<gene>
    <name evidence="2" type="ORF">D187_007197</name>
</gene>
<dbReference type="Proteomes" id="UP000011682">
    <property type="component" value="Unassembled WGS sequence"/>
</dbReference>
<sequence>MREYDGGGGRKGVQLIFERLSPDQGEAPLTREDGRAIREAFEAKYGKKEPLPPPRYPGGTWVASVGTRLVSTAAPEWQETIRKDYEELFGKGPSTLVLPANLENSRFFQALRLSPQYMGEGAREAAEELFNSPAFIVSLTVSMGLYLWALVAPDPLLSKGFVAAVTIWLLVTYGATEIMNVAMAVKQLYLEAEAARNFEQLDKAAQNFGPKIGGTALRVLVTIALGRLAGKLPQVPKAPGGGGLWARLGTPQYSRPLGQRGAAERTTARATLRNITWRPTRTTSPRSEVALGLHSLSFSSSKPA</sequence>
<dbReference type="EMBL" id="ANAH02000065">
    <property type="protein sequence ID" value="EPX56763.1"/>
    <property type="molecule type" value="Genomic_DNA"/>
</dbReference>
<evidence type="ECO:0000313" key="3">
    <source>
        <dbReference type="Proteomes" id="UP000011682"/>
    </source>
</evidence>
<proteinExistence type="predicted"/>
<keyword evidence="1" id="KW-0472">Membrane</keyword>
<keyword evidence="1" id="KW-0812">Transmembrane</keyword>
<dbReference type="AlphaFoldDB" id="S9QJV9"/>
<evidence type="ECO:0000256" key="1">
    <source>
        <dbReference type="SAM" id="Phobius"/>
    </source>
</evidence>